<reference evidence="1 2" key="1">
    <citation type="submission" date="2018-06" db="EMBL/GenBank/DDBJ databases">
        <title>Flavobacterium tibetense sp. nov., isolated from a wetland YonghuCo on Tibetan Plateau.</title>
        <authorList>
            <person name="Xing P."/>
            <person name="Phurbu D."/>
            <person name="Lu H."/>
        </authorList>
    </citation>
    <scope>NUCLEOTIDE SEQUENCE [LARGE SCALE GENOMIC DNA]</scope>
    <source>
        <strain evidence="1 2">YH5</strain>
    </source>
</reference>
<organism evidence="1 2">
    <name type="scientific">Flavobacterium tibetense</name>
    <dbReference type="NCBI Taxonomy" id="2233533"/>
    <lineage>
        <taxon>Bacteria</taxon>
        <taxon>Pseudomonadati</taxon>
        <taxon>Bacteroidota</taxon>
        <taxon>Flavobacteriia</taxon>
        <taxon>Flavobacteriales</taxon>
        <taxon>Flavobacteriaceae</taxon>
        <taxon>Flavobacterium</taxon>
    </lineage>
</organism>
<evidence type="ECO:0000313" key="1">
    <source>
        <dbReference type="EMBL" id="RBA27528.1"/>
    </source>
</evidence>
<evidence type="ECO:0000313" key="2">
    <source>
        <dbReference type="Proteomes" id="UP000253319"/>
    </source>
</evidence>
<proteinExistence type="predicted"/>
<gene>
    <name evidence="1" type="ORF">DPN68_11645</name>
</gene>
<keyword evidence="2" id="KW-1185">Reference proteome</keyword>
<dbReference type="Proteomes" id="UP000253319">
    <property type="component" value="Unassembled WGS sequence"/>
</dbReference>
<sequence>MKNKIPDNVVFSEENGYNASVLPYATNVGAPAISIDNVVNWKKVGITNVNKELASKFKELKAEYEKLMQEYEWNEILYNAKYSFEPIIGEVYHLYLAKDGSNFLSLIRSDQWDKEHIGSFKLNSNKKWIPADENEAFF</sequence>
<dbReference type="AlphaFoldDB" id="A0A365NZ52"/>
<protein>
    <submittedName>
        <fullName evidence="1">DUF2452 domain-containing protein</fullName>
    </submittedName>
</protein>
<dbReference type="Pfam" id="PF10504">
    <property type="entry name" value="DUF2452"/>
    <property type="match status" value="1"/>
</dbReference>
<dbReference type="RefSeq" id="WP_113989821.1">
    <property type="nucleotide sequence ID" value="NZ_QLST01000017.1"/>
</dbReference>
<comment type="caution">
    <text evidence="1">The sequence shown here is derived from an EMBL/GenBank/DDBJ whole genome shotgun (WGS) entry which is preliminary data.</text>
</comment>
<accession>A0A365NZ52</accession>
<dbReference type="EMBL" id="QLST01000017">
    <property type="protein sequence ID" value="RBA27528.1"/>
    <property type="molecule type" value="Genomic_DNA"/>
</dbReference>
<dbReference type="OrthoDB" id="662061at2"/>
<dbReference type="InterPro" id="IPR019534">
    <property type="entry name" value="DUF2452"/>
</dbReference>
<name>A0A365NZ52_9FLAO</name>